<evidence type="ECO:0008006" key="3">
    <source>
        <dbReference type="Google" id="ProtNLM"/>
    </source>
</evidence>
<dbReference type="PANTHER" id="PTHR31859:SF1">
    <property type="entry name" value="TETRATRICOPEPTIDE REPEAT PROTEIN 39C"/>
    <property type="match status" value="1"/>
</dbReference>
<dbReference type="InParanoid" id="S2KB06"/>
<dbReference type="VEuPathDB" id="FungiDB:HMPREF1544_03711"/>
<dbReference type="FunCoup" id="S2KB06">
    <property type="interactions" value="88"/>
</dbReference>
<sequence>MFRHISKITASTLKYTTSLFLQCNHDCAITSKSVELWLQEIQLGLDAMLDDQIIEAEDIFLQNKSSPFHAFGYALLIYTKAMLSMETSKVEEAADCISNLENHVKRILHRKKRKEHAKSIPTSCSVPLDIQFEKTNRSSCDPDEYLYMQFELIYANCILMLATLQFLRDSWVDHVKAAYDLRKAYKMYERMFEALTGMSILDYQTTPRQHLTVMKPARRTVSCDDGAKLMAHQPSVYHQTVEHGAYFGIGLFNVIFSLLPSKVGKLLNNIGFHSSRSTAIHLLCVAYKGNTMYSSLSALVLLTFYTNITMYIQPKINRFFLFQDAKSILQKMQSKYPNGRLWCLIQGKFKRMESNLTDAVALFTKAKEPQQVDDTKQIPFDAQNYFRNASINEFTQFRSLCIYETGWAHIYAGNYTQASEAFFCLESICNWSRLFYHYIATCCMIAQGMYEKAALEAVQMINMFEQKRKLGHRISSNEHYAESKVASWIAMSVSLSKSLKETLHLVTNPIWELVYLWNGTCWWKYEVISQVKAYATTTNDPLVHLIMGVFYRDLDKNLELAMEHFNLILMMKKQADWMYPYAMYEIAATQCVLMSSSSSNNNKSSSGTILVVTDWIRCIEAYYQQHPQDKEWECRMQLRCQLLLESCCVL</sequence>
<reference evidence="2" key="1">
    <citation type="submission" date="2013-05" db="EMBL/GenBank/DDBJ databases">
        <title>The Genome sequence of Mucor circinelloides f. circinelloides 1006PhL.</title>
        <authorList>
            <consortium name="The Broad Institute Genomics Platform"/>
            <person name="Cuomo C."/>
            <person name="Earl A."/>
            <person name="Findley K."/>
            <person name="Lee S.C."/>
            <person name="Walker B."/>
            <person name="Young S."/>
            <person name="Zeng Q."/>
            <person name="Gargeya S."/>
            <person name="Fitzgerald M."/>
            <person name="Haas B."/>
            <person name="Abouelleil A."/>
            <person name="Allen A.W."/>
            <person name="Alvarado L."/>
            <person name="Arachchi H.M."/>
            <person name="Berlin A.M."/>
            <person name="Chapman S.B."/>
            <person name="Gainer-Dewar J."/>
            <person name="Goldberg J."/>
            <person name="Griggs A."/>
            <person name="Gujja S."/>
            <person name="Hansen M."/>
            <person name="Howarth C."/>
            <person name="Imamovic A."/>
            <person name="Ireland A."/>
            <person name="Larimer J."/>
            <person name="McCowan C."/>
            <person name="Murphy C."/>
            <person name="Pearson M."/>
            <person name="Poon T.W."/>
            <person name="Priest M."/>
            <person name="Roberts A."/>
            <person name="Saif S."/>
            <person name="Shea T."/>
            <person name="Sisk P."/>
            <person name="Sykes S."/>
            <person name="Wortman J."/>
            <person name="Nusbaum C."/>
            <person name="Birren B."/>
        </authorList>
    </citation>
    <scope>NUCLEOTIDE SEQUENCE [LARGE SCALE GENOMIC DNA]</scope>
    <source>
        <strain evidence="2">1006PhL</strain>
    </source>
</reference>
<dbReference type="GO" id="GO:0005829">
    <property type="term" value="C:cytosol"/>
    <property type="evidence" value="ECO:0007669"/>
    <property type="project" value="TreeGrafter"/>
</dbReference>
<name>S2KB06_MUCC1</name>
<dbReference type="PANTHER" id="PTHR31859">
    <property type="entry name" value="TETRATRICOPEPTIDE REPEAT PROTEIN 39 FAMILY MEMBER"/>
    <property type="match status" value="1"/>
</dbReference>
<dbReference type="eggNOG" id="KOG3783">
    <property type="taxonomic scope" value="Eukaryota"/>
</dbReference>
<dbReference type="Pfam" id="PF10300">
    <property type="entry name" value="Iml2-TPR_39"/>
    <property type="match status" value="1"/>
</dbReference>
<evidence type="ECO:0000313" key="2">
    <source>
        <dbReference type="Proteomes" id="UP000014254"/>
    </source>
</evidence>
<dbReference type="AlphaFoldDB" id="S2KB06"/>
<dbReference type="OrthoDB" id="2154985at2759"/>
<protein>
    <recommendedName>
        <fullName evidence="3">Tetratricopeptide repeat protein 39B</fullName>
    </recommendedName>
</protein>
<dbReference type="OMA" id="ANCILML"/>
<gene>
    <name evidence="1" type="ORF">HMPREF1544_03711</name>
</gene>
<dbReference type="EMBL" id="KE123934">
    <property type="protein sequence ID" value="EPB89480.1"/>
    <property type="molecule type" value="Genomic_DNA"/>
</dbReference>
<organism evidence="1 2">
    <name type="scientific">Mucor circinelloides f. circinelloides (strain 1006PhL)</name>
    <name type="common">Mucormycosis agent</name>
    <name type="synonym">Calyptromyces circinelloides</name>
    <dbReference type="NCBI Taxonomy" id="1220926"/>
    <lineage>
        <taxon>Eukaryota</taxon>
        <taxon>Fungi</taxon>
        <taxon>Fungi incertae sedis</taxon>
        <taxon>Mucoromycota</taxon>
        <taxon>Mucoromycotina</taxon>
        <taxon>Mucoromycetes</taxon>
        <taxon>Mucorales</taxon>
        <taxon>Mucorineae</taxon>
        <taxon>Mucoraceae</taxon>
        <taxon>Mucor</taxon>
    </lineage>
</organism>
<evidence type="ECO:0000313" key="1">
    <source>
        <dbReference type="EMBL" id="EPB89480.1"/>
    </source>
</evidence>
<accession>S2KB06</accession>
<keyword evidence="2" id="KW-1185">Reference proteome</keyword>
<dbReference type="Proteomes" id="UP000014254">
    <property type="component" value="Unassembled WGS sequence"/>
</dbReference>
<proteinExistence type="predicted"/>
<dbReference type="GO" id="GO:0005741">
    <property type="term" value="C:mitochondrial outer membrane"/>
    <property type="evidence" value="ECO:0007669"/>
    <property type="project" value="TreeGrafter"/>
</dbReference>
<dbReference type="GO" id="GO:0005634">
    <property type="term" value="C:nucleus"/>
    <property type="evidence" value="ECO:0007669"/>
    <property type="project" value="TreeGrafter"/>
</dbReference>
<dbReference type="InterPro" id="IPR019412">
    <property type="entry name" value="IML2/TPR_39"/>
</dbReference>